<dbReference type="GO" id="GO:0031047">
    <property type="term" value="P:regulatory ncRNA-mediated gene silencing"/>
    <property type="evidence" value="ECO:0007669"/>
    <property type="project" value="InterPro"/>
</dbReference>
<dbReference type="AlphaFoldDB" id="A0AA38RMM6"/>
<keyword evidence="3" id="KW-1185">Reference proteome</keyword>
<feature type="region of interest" description="Disordered" evidence="1">
    <location>
        <begin position="487"/>
        <end position="510"/>
    </location>
</feature>
<dbReference type="Pfam" id="PF09692">
    <property type="entry name" value="Arb1"/>
    <property type="match status" value="1"/>
</dbReference>
<proteinExistence type="predicted"/>
<accession>A0AA38RMM6</accession>
<sequence length="510" mass="57147">MSPTAGEVVPTGATDHGTVLGHATNAQPPTNGDKTKPRVDETVAHPIPNEGESSKDKGKLQTMNERFQFDPDEPKPKKKRKKNNNFMKRGPTALLKNRGTGFEDFFCDPPMTPEEAEEEKNDIYPPHRDFVDRLEECLQRYRGRRRMDSSRTVLFDKYLALGGIDTSPRMFQGVKSLDVNGATNSDIRDMTAGDVIHRGSANSRYYHPSEPEKWDVDFSGVVAGYFSERIFKLAGTDLAVIKTAADVVENFLNYVLHHDVCPEYADDVHKAKAICQESVEQITRCFRVTWEAPGDFSIACAALFDHGKRKVFDPDATSVQYNMPVEQAQRVFYASVAVHNFLFQKLRGTPLGSIEVVDEVKQAFEVVEIGEPDEKQTQAYLGVKNAKGETGKIEPCGKLTLQPIDIEDGYDKGSVSGPAPGIGEKEEFVMDWAVLQHMTVGMKLRLVICILNIDFKFIKAFTDVRPRYYTFLPQELMLNYKEPVPNEREAPSVAHPDVGVEDNADAKMDE</sequence>
<comment type="caution">
    <text evidence="2">The sequence shown here is derived from an EMBL/GenBank/DDBJ whole genome shotgun (WGS) entry which is preliminary data.</text>
</comment>
<gene>
    <name evidence="2" type="ORF">NKR19_g5016</name>
</gene>
<dbReference type="InterPro" id="IPR018606">
    <property type="entry name" value="Arb1"/>
</dbReference>
<dbReference type="EMBL" id="JANBVN010000066">
    <property type="protein sequence ID" value="KAJ9151086.1"/>
    <property type="molecule type" value="Genomic_DNA"/>
</dbReference>
<evidence type="ECO:0000256" key="1">
    <source>
        <dbReference type="SAM" id="MobiDB-lite"/>
    </source>
</evidence>
<feature type="region of interest" description="Disordered" evidence="1">
    <location>
        <begin position="1"/>
        <end position="94"/>
    </location>
</feature>
<evidence type="ECO:0000313" key="2">
    <source>
        <dbReference type="EMBL" id="KAJ9151086.1"/>
    </source>
</evidence>
<name>A0AA38RMM6_9PEZI</name>
<reference evidence="2" key="1">
    <citation type="submission" date="2022-07" db="EMBL/GenBank/DDBJ databases">
        <title>Fungi with potential for degradation of polypropylene.</title>
        <authorList>
            <person name="Gostincar C."/>
        </authorList>
    </citation>
    <scope>NUCLEOTIDE SEQUENCE</scope>
    <source>
        <strain evidence="2">EXF-13287</strain>
    </source>
</reference>
<evidence type="ECO:0000313" key="3">
    <source>
        <dbReference type="Proteomes" id="UP001174691"/>
    </source>
</evidence>
<dbReference type="GO" id="GO:0033167">
    <property type="term" value="C:ARC complex"/>
    <property type="evidence" value="ECO:0007669"/>
    <property type="project" value="InterPro"/>
</dbReference>
<dbReference type="Proteomes" id="UP001174691">
    <property type="component" value="Unassembled WGS sequence"/>
</dbReference>
<organism evidence="2 3">
    <name type="scientific">Coniochaeta hoffmannii</name>
    <dbReference type="NCBI Taxonomy" id="91930"/>
    <lineage>
        <taxon>Eukaryota</taxon>
        <taxon>Fungi</taxon>
        <taxon>Dikarya</taxon>
        <taxon>Ascomycota</taxon>
        <taxon>Pezizomycotina</taxon>
        <taxon>Sordariomycetes</taxon>
        <taxon>Sordariomycetidae</taxon>
        <taxon>Coniochaetales</taxon>
        <taxon>Coniochaetaceae</taxon>
        <taxon>Coniochaeta</taxon>
    </lineage>
</organism>
<feature type="compositionally biased region" description="Basic and acidic residues" evidence="1">
    <location>
        <begin position="33"/>
        <end position="43"/>
    </location>
</feature>
<protein>
    <submittedName>
        <fullName evidence="2">Argonaute-binding protein 1</fullName>
    </submittedName>
</protein>